<protein>
    <submittedName>
        <fullName evidence="9">Urocortin 3, like</fullName>
    </submittedName>
</protein>
<dbReference type="GeneTree" id="ENSGT00940000160568"/>
<dbReference type="Ensembl" id="ENSCSET00000012458.1">
    <property type="protein sequence ID" value="ENSCSEP00000012312.1"/>
    <property type="gene ID" value="ENSCSEG00000007951.1"/>
</dbReference>
<organism evidence="9 10">
    <name type="scientific">Cynoglossus semilaevis</name>
    <name type="common">Tongue sole</name>
    <dbReference type="NCBI Taxonomy" id="244447"/>
    <lineage>
        <taxon>Eukaryota</taxon>
        <taxon>Metazoa</taxon>
        <taxon>Chordata</taxon>
        <taxon>Craniata</taxon>
        <taxon>Vertebrata</taxon>
        <taxon>Euteleostomi</taxon>
        <taxon>Actinopterygii</taxon>
        <taxon>Neopterygii</taxon>
        <taxon>Teleostei</taxon>
        <taxon>Neoteleostei</taxon>
        <taxon>Acanthomorphata</taxon>
        <taxon>Carangaria</taxon>
        <taxon>Pleuronectiformes</taxon>
        <taxon>Pleuronectoidei</taxon>
        <taxon>Cynoglossidae</taxon>
        <taxon>Cynoglossinae</taxon>
        <taxon>Cynoglossus</taxon>
    </lineage>
</organism>
<evidence type="ECO:0000259" key="8">
    <source>
        <dbReference type="Pfam" id="PF00473"/>
    </source>
</evidence>
<accession>A0A3P8VD38</accession>
<proteinExistence type="inferred from homology"/>
<reference evidence="9" key="3">
    <citation type="submission" date="2025-09" db="UniProtKB">
        <authorList>
            <consortium name="Ensembl"/>
        </authorList>
    </citation>
    <scope>IDENTIFICATION</scope>
</reference>
<comment type="subcellular location">
    <subcellularLocation>
        <location evidence="1">Secreted</location>
    </subcellularLocation>
</comment>
<comment type="similarity">
    <text evidence="2">Belongs to the sauvagine/corticotropin-releasing factor/urotensin I family.</text>
</comment>
<dbReference type="PANTHER" id="PTHR17575:SF1">
    <property type="entry name" value="UROCORTIN-3"/>
    <property type="match status" value="1"/>
</dbReference>
<dbReference type="Pfam" id="PF00473">
    <property type="entry name" value="CRF"/>
    <property type="match status" value="1"/>
</dbReference>
<comment type="subunit">
    <text evidence="3">Binds with high affinity to CRF receptors 2-alpha and 2-beta.</text>
</comment>
<dbReference type="GO" id="GO:0031669">
    <property type="term" value="P:cellular response to nutrient levels"/>
    <property type="evidence" value="ECO:0007669"/>
    <property type="project" value="TreeGrafter"/>
</dbReference>
<evidence type="ECO:0000256" key="3">
    <source>
        <dbReference type="ARBA" id="ARBA00011328"/>
    </source>
</evidence>
<comment type="function">
    <text evidence="7">Suppresses food intake, delays gastric emptying and decreases heat-induced edema. Might represent an endogenous ligand for maintaining homeostasis after stress.</text>
</comment>
<dbReference type="InParanoid" id="A0A3P8VD38"/>
<keyword evidence="5" id="KW-0372">Hormone</keyword>
<dbReference type="InterPro" id="IPR000187">
    <property type="entry name" value="CRF"/>
</dbReference>
<evidence type="ECO:0000256" key="4">
    <source>
        <dbReference type="ARBA" id="ARBA00022525"/>
    </source>
</evidence>
<evidence type="ECO:0000256" key="1">
    <source>
        <dbReference type="ARBA" id="ARBA00004613"/>
    </source>
</evidence>
<evidence type="ECO:0000256" key="6">
    <source>
        <dbReference type="ARBA" id="ARBA00022729"/>
    </source>
</evidence>
<dbReference type="InterPro" id="IPR024270">
    <property type="entry name" value="Urocortin_II/III"/>
</dbReference>
<reference evidence="9 10" key="1">
    <citation type="journal article" date="2014" name="Nat. Genet.">
        <title>Whole-genome sequence of a flatfish provides insights into ZW sex chromosome evolution and adaptation to a benthic lifestyle.</title>
        <authorList>
            <person name="Chen S."/>
            <person name="Zhang G."/>
            <person name="Shao C."/>
            <person name="Huang Q."/>
            <person name="Liu G."/>
            <person name="Zhang P."/>
            <person name="Song W."/>
            <person name="An N."/>
            <person name="Chalopin D."/>
            <person name="Volff J.N."/>
            <person name="Hong Y."/>
            <person name="Li Q."/>
            <person name="Sha Z."/>
            <person name="Zhou H."/>
            <person name="Xie M."/>
            <person name="Yu Q."/>
            <person name="Liu Y."/>
            <person name="Xiang H."/>
            <person name="Wang N."/>
            <person name="Wu K."/>
            <person name="Yang C."/>
            <person name="Zhou Q."/>
            <person name="Liao X."/>
            <person name="Yang L."/>
            <person name="Hu Q."/>
            <person name="Zhang J."/>
            <person name="Meng L."/>
            <person name="Jin L."/>
            <person name="Tian Y."/>
            <person name="Lian J."/>
            <person name="Yang J."/>
            <person name="Miao G."/>
            <person name="Liu S."/>
            <person name="Liang Z."/>
            <person name="Yan F."/>
            <person name="Li Y."/>
            <person name="Sun B."/>
            <person name="Zhang H."/>
            <person name="Zhang J."/>
            <person name="Zhu Y."/>
            <person name="Du M."/>
            <person name="Zhao Y."/>
            <person name="Schartl M."/>
            <person name="Tang Q."/>
            <person name="Wang J."/>
        </authorList>
    </citation>
    <scope>NUCLEOTIDE SEQUENCE</scope>
</reference>
<keyword evidence="10" id="KW-1185">Reference proteome</keyword>
<reference evidence="9" key="2">
    <citation type="submission" date="2025-08" db="UniProtKB">
        <authorList>
            <consortium name="Ensembl"/>
        </authorList>
    </citation>
    <scope>IDENTIFICATION</scope>
</reference>
<dbReference type="GO" id="GO:0009755">
    <property type="term" value="P:hormone-mediated signaling pathway"/>
    <property type="evidence" value="ECO:0007669"/>
    <property type="project" value="TreeGrafter"/>
</dbReference>
<name>A0A3P8VD38_CYNSE</name>
<keyword evidence="4" id="KW-0964">Secreted</keyword>
<dbReference type="GO" id="GO:0007586">
    <property type="term" value="P:digestion"/>
    <property type="evidence" value="ECO:0007669"/>
    <property type="project" value="InterPro"/>
</dbReference>
<dbReference type="AlphaFoldDB" id="A0A3P8VD38"/>
<dbReference type="GO" id="GO:0005179">
    <property type="term" value="F:hormone activity"/>
    <property type="evidence" value="ECO:0007669"/>
    <property type="project" value="UniProtKB-KW"/>
</dbReference>
<evidence type="ECO:0000256" key="7">
    <source>
        <dbReference type="ARBA" id="ARBA00025160"/>
    </source>
</evidence>
<evidence type="ECO:0000313" key="10">
    <source>
        <dbReference type="Proteomes" id="UP000265120"/>
    </source>
</evidence>
<dbReference type="GO" id="GO:0005615">
    <property type="term" value="C:extracellular space"/>
    <property type="evidence" value="ECO:0007669"/>
    <property type="project" value="InterPro"/>
</dbReference>
<evidence type="ECO:0000256" key="2">
    <source>
        <dbReference type="ARBA" id="ARBA00009287"/>
    </source>
</evidence>
<dbReference type="GO" id="GO:0051431">
    <property type="term" value="F:corticotropin-releasing hormone receptor 2 binding"/>
    <property type="evidence" value="ECO:0007669"/>
    <property type="project" value="InterPro"/>
</dbReference>
<dbReference type="GO" id="GO:0007189">
    <property type="term" value="P:adenylate cyclase-activating G protein-coupled receptor signaling pathway"/>
    <property type="evidence" value="ECO:0007669"/>
    <property type="project" value="TreeGrafter"/>
</dbReference>
<evidence type="ECO:0000313" key="9">
    <source>
        <dbReference type="Ensembl" id="ENSCSEP00000012312.1"/>
    </source>
</evidence>
<dbReference type="STRING" id="244447.ENSCSEP00000012312"/>
<keyword evidence="6" id="KW-0732">Signal</keyword>
<feature type="domain" description="Corticotropin-releasing factor" evidence="8">
    <location>
        <begin position="99"/>
        <end position="135"/>
    </location>
</feature>
<sequence>MNAVGMEEDSGCQISAHTYAHSTVGQCFHCTLSVSSEEVKRNELFGGCCCFSPGIRADWPTYFKRTSGPSNYRFVSSTKLRGQMLRNSSSKGDRRSRLTLSLDVPTNIMNVLFDVAKAKHLRAKAAENARLLAQIGRRK</sequence>
<evidence type="ECO:0000256" key="5">
    <source>
        <dbReference type="ARBA" id="ARBA00022702"/>
    </source>
</evidence>
<dbReference type="FunCoup" id="A0A3P8VD38">
    <property type="interactions" value="1056"/>
</dbReference>
<dbReference type="PANTHER" id="PTHR17575">
    <property type="entry name" value="UROCORTIN-2 AND 3"/>
    <property type="match status" value="1"/>
</dbReference>
<dbReference type="Proteomes" id="UP000265120">
    <property type="component" value="Chromosome 8"/>
</dbReference>